<accession>A0A8K0TDV6</accession>
<reference evidence="3" key="1">
    <citation type="journal article" date="2021" name="Nat. Commun.">
        <title>Genetic determinants of endophytism in the Arabidopsis root mycobiome.</title>
        <authorList>
            <person name="Mesny F."/>
            <person name="Miyauchi S."/>
            <person name="Thiergart T."/>
            <person name="Pickel B."/>
            <person name="Atanasova L."/>
            <person name="Karlsson M."/>
            <person name="Huettel B."/>
            <person name="Barry K.W."/>
            <person name="Haridas S."/>
            <person name="Chen C."/>
            <person name="Bauer D."/>
            <person name="Andreopoulos W."/>
            <person name="Pangilinan J."/>
            <person name="LaButti K."/>
            <person name="Riley R."/>
            <person name="Lipzen A."/>
            <person name="Clum A."/>
            <person name="Drula E."/>
            <person name="Henrissat B."/>
            <person name="Kohler A."/>
            <person name="Grigoriev I.V."/>
            <person name="Martin F.M."/>
            <person name="Hacquard S."/>
        </authorList>
    </citation>
    <scope>NUCLEOTIDE SEQUENCE</scope>
    <source>
        <strain evidence="3">MPI-CAGE-AT-0016</strain>
    </source>
</reference>
<evidence type="ECO:0000259" key="2">
    <source>
        <dbReference type="PROSITE" id="PS50048"/>
    </source>
</evidence>
<organism evidence="3 4">
    <name type="scientific">Plectosphaerella cucumerina</name>
    <dbReference type="NCBI Taxonomy" id="40658"/>
    <lineage>
        <taxon>Eukaryota</taxon>
        <taxon>Fungi</taxon>
        <taxon>Dikarya</taxon>
        <taxon>Ascomycota</taxon>
        <taxon>Pezizomycotina</taxon>
        <taxon>Sordariomycetes</taxon>
        <taxon>Hypocreomycetidae</taxon>
        <taxon>Glomerellales</taxon>
        <taxon>Plectosphaerellaceae</taxon>
        <taxon>Plectosphaerella</taxon>
    </lineage>
</organism>
<dbReference type="PANTHER" id="PTHR47784">
    <property type="entry name" value="STEROL UPTAKE CONTROL PROTEIN 2"/>
    <property type="match status" value="1"/>
</dbReference>
<dbReference type="InterPro" id="IPR053157">
    <property type="entry name" value="Sterol_Uptake_Regulator"/>
</dbReference>
<dbReference type="Pfam" id="PF00172">
    <property type="entry name" value="Zn_clus"/>
    <property type="match status" value="1"/>
</dbReference>
<dbReference type="OrthoDB" id="4937900at2759"/>
<dbReference type="SMART" id="SM00066">
    <property type="entry name" value="GAL4"/>
    <property type="match status" value="1"/>
</dbReference>
<dbReference type="GO" id="GO:0001228">
    <property type="term" value="F:DNA-binding transcription activator activity, RNA polymerase II-specific"/>
    <property type="evidence" value="ECO:0007669"/>
    <property type="project" value="TreeGrafter"/>
</dbReference>
<dbReference type="PROSITE" id="PS50048">
    <property type="entry name" value="ZN2_CY6_FUNGAL_2"/>
    <property type="match status" value="1"/>
</dbReference>
<dbReference type="InterPro" id="IPR036864">
    <property type="entry name" value="Zn2-C6_fun-type_DNA-bd_sf"/>
</dbReference>
<sequence length="378" mass="42268">MSPEPQNRSEKRRIHRKSRAGCIICKQRRVKCDEVRPRCGKCTIGNRPCSYGGETPASSLGTPPSFSAPLLVDSEGQRRFTLLEMALMYHASTNLTSYMALGYNTYPIIRTALESADTAPYFLDQLLALSALHLSVTTSDVSGTYRQQATKLQNRALRLFQDTQDHALDINHKPCFLFSAFLGIQVLHNTLAEHNNSLGSFIVAFVDYTHIHRGVRTVIHGHWQSILGSDLKDLLPIDTWPAVGSFTPGLETAQLRACLESAPNICDSTLTASLESLNWLQYVLDIARESPVKERAGVHMLVSWPVIVPEAYVDALYQHRPEALVVLAFFAAILHQYRDFWIFGESGMRIFGIIADHVGPYWSEALAWPRQVMAKAKA</sequence>
<dbReference type="PROSITE" id="PS00463">
    <property type="entry name" value="ZN2_CY6_FUNGAL_1"/>
    <property type="match status" value="1"/>
</dbReference>
<comment type="caution">
    <text evidence="3">The sequence shown here is derived from an EMBL/GenBank/DDBJ whole genome shotgun (WGS) entry which is preliminary data.</text>
</comment>
<evidence type="ECO:0000313" key="4">
    <source>
        <dbReference type="Proteomes" id="UP000813385"/>
    </source>
</evidence>
<dbReference type="GO" id="GO:0008270">
    <property type="term" value="F:zinc ion binding"/>
    <property type="evidence" value="ECO:0007669"/>
    <property type="project" value="InterPro"/>
</dbReference>
<dbReference type="AlphaFoldDB" id="A0A8K0TDV6"/>
<dbReference type="SUPFAM" id="SSF57701">
    <property type="entry name" value="Zn2/Cys6 DNA-binding domain"/>
    <property type="match status" value="1"/>
</dbReference>
<dbReference type="CDD" id="cd00067">
    <property type="entry name" value="GAL4"/>
    <property type="match status" value="1"/>
</dbReference>
<keyword evidence="1" id="KW-0539">Nucleus</keyword>
<dbReference type="PANTHER" id="PTHR47784:SF4">
    <property type="entry name" value="ZN(II)2CYS6 TRANSCRIPTION FACTOR (EUROFUNG)"/>
    <property type="match status" value="1"/>
</dbReference>
<evidence type="ECO:0000256" key="1">
    <source>
        <dbReference type="ARBA" id="ARBA00023242"/>
    </source>
</evidence>
<name>A0A8K0TDV6_9PEZI</name>
<feature type="domain" description="Zn(2)-C6 fungal-type" evidence="2">
    <location>
        <begin position="21"/>
        <end position="51"/>
    </location>
</feature>
<evidence type="ECO:0000313" key="3">
    <source>
        <dbReference type="EMBL" id="KAH7362794.1"/>
    </source>
</evidence>
<protein>
    <recommendedName>
        <fullName evidence="2">Zn(2)-C6 fungal-type domain-containing protein</fullName>
    </recommendedName>
</protein>
<gene>
    <name evidence="3" type="ORF">B0T11DRAFT_352814</name>
</gene>
<dbReference type="Gene3D" id="4.10.240.10">
    <property type="entry name" value="Zn(2)-C6 fungal-type DNA-binding domain"/>
    <property type="match status" value="1"/>
</dbReference>
<dbReference type="EMBL" id="JAGPXD010000003">
    <property type="protein sequence ID" value="KAH7362794.1"/>
    <property type="molecule type" value="Genomic_DNA"/>
</dbReference>
<dbReference type="Proteomes" id="UP000813385">
    <property type="component" value="Unassembled WGS sequence"/>
</dbReference>
<dbReference type="InterPro" id="IPR001138">
    <property type="entry name" value="Zn2Cys6_DnaBD"/>
</dbReference>
<keyword evidence="4" id="KW-1185">Reference proteome</keyword>
<proteinExistence type="predicted"/>